<protein>
    <submittedName>
        <fullName evidence="1">Uncharacterized protein</fullName>
    </submittedName>
</protein>
<keyword evidence="2" id="KW-1185">Reference proteome</keyword>
<proteinExistence type="predicted"/>
<accession>A0A095AVX4</accession>
<name>A0A095AVX4_9PROT</name>
<organism evidence="1 2">
    <name type="scientific">Acetobacter tropicalis</name>
    <dbReference type="NCBI Taxonomy" id="104102"/>
    <lineage>
        <taxon>Bacteria</taxon>
        <taxon>Pseudomonadati</taxon>
        <taxon>Pseudomonadota</taxon>
        <taxon>Alphaproteobacteria</taxon>
        <taxon>Acetobacterales</taxon>
        <taxon>Acetobacteraceae</taxon>
        <taxon>Acetobacter</taxon>
    </lineage>
</organism>
<dbReference type="PATRIC" id="fig|104102.7.peg.3243"/>
<comment type="caution">
    <text evidence="1">The sequence shown here is derived from an EMBL/GenBank/DDBJ whole genome shotgun (WGS) entry which is preliminary data.</text>
</comment>
<gene>
    <name evidence="1" type="ORF">AtDm6_3288</name>
</gene>
<dbReference type="EMBL" id="JOKM01000106">
    <property type="protein sequence ID" value="KGB20923.1"/>
    <property type="molecule type" value="Genomic_DNA"/>
</dbReference>
<dbReference type="STRING" id="104102.AtDm6_3288"/>
<evidence type="ECO:0000313" key="1">
    <source>
        <dbReference type="EMBL" id="KGB20923.1"/>
    </source>
</evidence>
<reference evidence="1 2" key="1">
    <citation type="submission" date="2014-06" db="EMBL/GenBank/DDBJ databases">
        <title>Functional and comparative genomic analyses of the Drosophila gut microbiota identify candidate symbiosis factors.</title>
        <authorList>
            <person name="Newell P.D."/>
            <person name="Chaston J.M."/>
            <person name="Douglas A.E."/>
        </authorList>
    </citation>
    <scope>NUCLEOTIDE SEQUENCE [LARGE SCALE GENOMIC DNA]</scope>
    <source>
        <strain evidence="1 2">DmCS_006</strain>
    </source>
</reference>
<dbReference type="AlphaFoldDB" id="A0A095AVX4"/>
<sequence length="39" mass="4184">MRLNVLAFCPGVSHRAFKIRPFSPQALSLPPVAGVSDGF</sequence>
<evidence type="ECO:0000313" key="2">
    <source>
        <dbReference type="Proteomes" id="UP000029448"/>
    </source>
</evidence>
<dbReference type="Proteomes" id="UP000029448">
    <property type="component" value="Unassembled WGS sequence"/>
</dbReference>